<organism evidence="2 3">
    <name type="scientific">Tetrabaena socialis</name>
    <dbReference type="NCBI Taxonomy" id="47790"/>
    <lineage>
        <taxon>Eukaryota</taxon>
        <taxon>Viridiplantae</taxon>
        <taxon>Chlorophyta</taxon>
        <taxon>core chlorophytes</taxon>
        <taxon>Chlorophyceae</taxon>
        <taxon>CS clade</taxon>
        <taxon>Chlamydomonadales</taxon>
        <taxon>Tetrabaenaceae</taxon>
        <taxon>Tetrabaena</taxon>
    </lineage>
</organism>
<evidence type="ECO:0000256" key="1">
    <source>
        <dbReference type="SAM" id="MobiDB-lite"/>
    </source>
</evidence>
<evidence type="ECO:0000313" key="2">
    <source>
        <dbReference type="EMBL" id="PNH10723.1"/>
    </source>
</evidence>
<feature type="compositionally biased region" description="Basic residues" evidence="1">
    <location>
        <begin position="1"/>
        <end position="18"/>
    </location>
</feature>
<dbReference type="Proteomes" id="UP000236333">
    <property type="component" value="Unassembled WGS sequence"/>
</dbReference>
<feature type="compositionally biased region" description="Basic and acidic residues" evidence="1">
    <location>
        <begin position="61"/>
        <end position="73"/>
    </location>
</feature>
<feature type="compositionally biased region" description="Acidic residues" evidence="1">
    <location>
        <begin position="96"/>
        <end position="110"/>
    </location>
</feature>
<evidence type="ECO:0000313" key="3">
    <source>
        <dbReference type="Proteomes" id="UP000236333"/>
    </source>
</evidence>
<keyword evidence="3" id="KW-1185">Reference proteome</keyword>
<sequence>MGKSKNGKYHKVTTRGPRKAAGPDEDESSEEEVEVPRGVVKQRANVGMLPPSDSDEEEEEEKKGGEGAAKEAEAPSSKPAAAPAAAKAPAKKAASDDDDDSGSSDSDDPTPEYLRAAPTARPKKEPVVEERTEEQIRKDLERLELIRKKREDDRLRRVVAEGWDRYAPVTDTNKPPGTVPTDHPSNTKA</sequence>
<feature type="compositionally biased region" description="Low complexity" evidence="1">
    <location>
        <begin position="74"/>
        <end position="92"/>
    </location>
</feature>
<feature type="compositionally biased region" description="Acidic residues" evidence="1">
    <location>
        <begin position="23"/>
        <end position="33"/>
    </location>
</feature>
<feature type="compositionally biased region" description="Basic and acidic residues" evidence="1">
    <location>
        <begin position="122"/>
        <end position="138"/>
    </location>
</feature>
<proteinExistence type="predicted"/>
<dbReference type="AlphaFoldDB" id="A0A2J8ADY1"/>
<comment type="caution">
    <text evidence="2">The sequence shown here is derived from an EMBL/GenBank/DDBJ whole genome shotgun (WGS) entry which is preliminary data.</text>
</comment>
<reference evidence="2 3" key="1">
    <citation type="journal article" date="2017" name="Mol. Biol. Evol.">
        <title>The 4-celled Tetrabaena socialis nuclear genome reveals the essential components for genetic control of cell number at the origin of multicellularity in the volvocine lineage.</title>
        <authorList>
            <person name="Featherston J."/>
            <person name="Arakaki Y."/>
            <person name="Hanschen E.R."/>
            <person name="Ferris P.J."/>
            <person name="Michod R.E."/>
            <person name="Olson B.J.S.C."/>
            <person name="Nozaki H."/>
            <person name="Durand P.M."/>
        </authorList>
    </citation>
    <scope>NUCLEOTIDE SEQUENCE [LARGE SCALE GENOMIC DNA]</scope>
    <source>
        <strain evidence="2 3">NIES-571</strain>
    </source>
</reference>
<gene>
    <name evidence="2" type="ORF">TSOC_002497</name>
</gene>
<dbReference type="OrthoDB" id="539896at2759"/>
<name>A0A2J8ADY1_9CHLO</name>
<feature type="region of interest" description="Disordered" evidence="1">
    <location>
        <begin position="1"/>
        <end position="138"/>
    </location>
</feature>
<accession>A0A2J8ADY1</accession>
<protein>
    <submittedName>
        <fullName evidence="2">Uncharacterized protein</fullName>
    </submittedName>
</protein>
<feature type="region of interest" description="Disordered" evidence="1">
    <location>
        <begin position="167"/>
        <end position="189"/>
    </location>
</feature>
<dbReference type="EMBL" id="PGGS01000048">
    <property type="protein sequence ID" value="PNH10723.1"/>
    <property type="molecule type" value="Genomic_DNA"/>
</dbReference>